<evidence type="ECO:0000313" key="2">
    <source>
        <dbReference type="Proteomes" id="UP001054837"/>
    </source>
</evidence>
<gene>
    <name evidence="1" type="ORF">CDAR_381471</name>
</gene>
<organism evidence="1 2">
    <name type="scientific">Caerostris darwini</name>
    <dbReference type="NCBI Taxonomy" id="1538125"/>
    <lineage>
        <taxon>Eukaryota</taxon>
        <taxon>Metazoa</taxon>
        <taxon>Ecdysozoa</taxon>
        <taxon>Arthropoda</taxon>
        <taxon>Chelicerata</taxon>
        <taxon>Arachnida</taxon>
        <taxon>Araneae</taxon>
        <taxon>Araneomorphae</taxon>
        <taxon>Entelegynae</taxon>
        <taxon>Araneoidea</taxon>
        <taxon>Araneidae</taxon>
        <taxon>Caerostris</taxon>
    </lineage>
</organism>
<comment type="caution">
    <text evidence="1">The sequence shown here is derived from an EMBL/GenBank/DDBJ whole genome shotgun (WGS) entry which is preliminary data.</text>
</comment>
<dbReference type="Proteomes" id="UP001054837">
    <property type="component" value="Unassembled WGS sequence"/>
</dbReference>
<proteinExistence type="predicted"/>
<keyword evidence="2" id="KW-1185">Reference proteome</keyword>
<reference evidence="1 2" key="1">
    <citation type="submission" date="2021-06" db="EMBL/GenBank/DDBJ databases">
        <title>Caerostris darwini draft genome.</title>
        <authorList>
            <person name="Kono N."/>
            <person name="Arakawa K."/>
        </authorList>
    </citation>
    <scope>NUCLEOTIDE SEQUENCE [LARGE SCALE GENOMIC DNA]</scope>
</reference>
<accession>A0AAV4UMG8</accession>
<evidence type="ECO:0000313" key="1">
    <source>
        <dbReference type="EMBL" id="GIY58953.1"/>
    </source>
</evidence>
<name>A0AAV4UMG8_9ARAC</name>
<dbReference type="AlphaFoldDB" id="A0AAV4UMG8"/>
<sequence length="94" mass="10843">MVGICRHIHIVIHHHSKATGWQSSPLVLVKIHLKTNGWKAFDGWKMISRFGSENMIPKEFRDSLRSSIVTANDSTAWYTGIYIQFSRQDVVINF</sequence>
<protein>
    <submittedName>
        <fullName evidence="1">Uncharacterized protein</fullName>
    </submittedName>
</protein>
<dbReference type="EMBL" id="BPLQ01011572">
    <property type="protein sequence ID" value="GIY58953.1"/>
    <property type="molecule type" value="Genomic_DNA"/>
</dbReference>